<evidence type="ECO:0000256" key="3">
    <source>
        <dbReference type="ARBA" id="ARBA00011738"/>
    </source>
</evidence>
<evidence type="ECO:0000313" key="8">
    <source>
        <dbReference type="EMBL" id="MPM76428.1"/>
    </source>
</evidence>
<dbReference type="SUPFAM" id="SSF109755">
    <property type="entry name" value="PhoU-like"/>
    <property type="match status" value="1"/>
</dbReference>
<keyword evidence="6" id="KW-0592">Phosphate transport</keyword>
<comment type="subcellular location">
    <subcellularLocation>
        <location evidence="1">Cytoplasm</location>
    </subcellularLocation>
</comment>
<name>A0A645CHP9_9ZZZZ</name>
<dbReference type="InterPro" id="IPR028366">
    <property type="entry name" value="PhoU"/>
</dbReference>
<evidence type="ECO:0000256" key="6">
    <source>
        <dbReference type="ARBA" id="ARBA00022592"/>
    </source>
</evidence>
<keyword evidence="4" id="KW-0813">Transport</keyword>
<dbReference type="GO" id="GO:0006817">
    <property type="term" value="P:phosphate ion transport"/>
    <property type="evidence" value="ECO:0007669"/>
    <property type="project" value="UniProtKB-KW"/>
</dbReference>
<comment type="similarity">
    <text evidence="2">Belongs to the PhoU family.</text>
</comment>
<accession>A0A645CHP9</accession>
<dbReference type="InterPro" id="IPR026022">
    <property type="entry name" value="PhoU_dom"/>
</dbReference>
<protein>
    <submittedName>
        <fullName evidence="8">Phosphate-specific transport system accessory protein PhoU</fullName>
    </submittedName>
</protein>
<dbReference type="GO" id="GO:0005737">
    <property type="term" value="C:cytoplasm"/>
    <property type="evidence" value="ECO:0007669"/>
    <property type="project" value="UniProtKB-SubCell"/>
</dbReference>
<sequence length="159" mass="17302">MCLKLLLQQQPVAKDLRLISAALKMITDMERIGDQAADIAEISIFLSQAPYVKTPEHIPQMAAATAKMVTESIDAFVKQDLELANKVIADDDAVDRLFDAVKGDLIKLMSADSSNSSQAIDLLMIAKYLERIGDHATNIAEWVVFSITGKHEDAAGTEG</sequence>
<feature type="domain" description="PhoU" evidence="7">
    <location>
        <begin position="2"/>
        <end position="42"/>
    </location>
</feature>
<keyword evidence="5" id="KW-0963">Cytoplasm</keyword>
<evidence type="ECO:0000256" key="2">
    <source>
        <dbReference type="ARBA" id="ARBA00008107"/>
    </source>
</evidence>
<dbReference type="GO" id="GO:0045936">
    <property type="term" value="P:negative regulation of phosphate metabolic process"/>
    <property type="evidence" value="ECO:0007669"/>
    <property type="project" value="InterPro"/>
</dbReference>
<dbReference type="Gene3D" id="1.20.58.220">
    <property type="entry name" value="Phosphate transport system protein phou homolog 2, domain 2"/>
    <property type="match status" value="1"/>
</dbReference>
<dbReference type="GO" id="GO:0030643">
    <property type="term" value="P:intracellular phosphate ion homeostasis"/>
    <property type="evidence" value="ECO:0007669"/>
    <property type="project" value="InterPro"/>
</dbReference>
<dbReference type="NCBIfam" id="TIGR02135">
    <property type="entry name" value="phoU_full"/>
    <property type="match status" value="1"/>
</dbReference>
<comment type="caution">
    <text evidence="8">The sequence shown here is derived from an EMBL/GenBank/DDBJ whole genome shotgun (WGS) entry which is preliminary data.</text>
</comment>
<dbReference type="PANTHER" id="PTHR42930">
    <property type="entry name" value="PHOSPHATE-SPECIFIC TRANSPORT SYSTEM ACCESSORY PROTEIN PHOU"/>
    <property type="match status" value="1"/>
</dbReference>
<comment type="subunit">
    <text evidence="3">Homodimer.</text>
</comment>
<gene>
    <name evidence="8" type="primary">phoU_29</name>
    <name evidence="8" type="ORF">SDC9_123426</name>
</gene>
<dbReference type="EMBL" id="VSSQ01027274">
    <property type="protein sequence ID" value="MPM76428.1"/>
    <property type="molecule type" value="Genomic_DNA"/>
</dbReference>
<dbReference type="FunFam" id="1.20.58.220:FF:000004">
    <property type="entry name" value="Phosphate-specific transport system accessory protein PhoU"/>
    <property type="match status" value="1"/>
</dbReference>
<dbReference type="PANTHER" id="PTHR42930:SF3">
    <property type="entry name" value="PHOSPHATE-SPECIFIC TRANSPORT SYSTEM ACCESSORY PROTEIN PHOU"/>
    <property type="match status" value="1"/>
</dbReference>
<organism evidence="8">
    <name type="scientific">bioreactor metagenome</name>
    <dbReference type="NCBI Taxonomy" id="1076179"/>
    <lineage>
        <taxon>unclassified sequences</taxon>
        <taxon>metagenomes</taxon>
        <taxon>ecological metagenomes</taxon>
    </lineage>
</organism>
<dbReference type="Pfam" id="PF01895">
    <property type="entry name" value="PhoU"/>
    <property type="match status" value="2"/>
</dbReference>
<proteinExistence type="inferred from homology"/>
<dbReference type="AlphaFoldDB" id="A0A645CHP9"/>
<evidence type="ECO:0000256" key="5">
    <source>
        <dbReference type="ARBA" id="ARBA00022490"/>
    </source>
</evidence>
<evidence type="ECO:0000256" key="4">
    <source>
        <dbReference type="ARBA" id="ARBA00022448"/>
    </source>
</evidence>
<evidence type="ECO:0000259" key="7">
    <source>
        <dbReference type="Pfam" id="PF01895"/>
    </source>
</evidence>
<reference evidence="8" key="1">
    <citation type="submission" date="2019-08" db="EMBL/GenBank/DDBJ databases">
        <authorList>
            <person name="Kucharzyk K."/>
            <person name="Murdoch R.W."/>
            <person name="Higgins S."/>
            <person name="Loffler F."/>
        </authorList>
    </citation>
    <scope>NUCLEOTIDE SEQUENCE</scope>
</reference>
<feature type="domain" description="PhoU" evidence="7">
    <location>
        <begin position="58"/>
        <end position="143"/>
    </location>
</feature>
<evidence type="ECO:0000256" key="1">
    <source>
        <dbReference type="ARBA" id="ARBA00004496"/>
    </source>
</evidence>
<dbReference type="InterPro" id="IPR038078">
    <property type="entry name" value="PhoU-like_sf"/>
</dbReference>